<dbReference type="GeneID" id="20706172"/>
<feature type="transmembrane region" description="Helical" evidence="2">
    <location>
        <begin position="404"/>
        <end position="429"/>
    </location>
</feature>
<gene>
    <name evidence="3" type="ORF">VDAG_04709</name>
</gene>
<dbReference type="KEGG" id="vda:VDAG_04709"/>
<feature type="transmembrane region" description="Helical" evidence="2">
    <location>
        <begin position="71"/>
        <end position="96"/>
    </location>
</feature>
<keyword evidence="4" id="KW-1185">Reference proteome</keyword>
<feature type="region of interest" description="Disordered" evidence="1">
    <location>
        <begin position="255"/>
        <end position="278"/>
    </location>
</feature>
<dbReference type="EMBL" id="DS572702">
    <property type="protein sequence ID" value="EGY23271.1"/>
    <property type="molecule type" value="Genomic_DNA"/>
</dbReference>
<protein>
    <submittedName>
        <fullName evidence="3">Uncharacterized protein</fullName>
    </submittedName>
</protein>
<dbReference type="RefSeq" id="XP_009652608.1">
    <property type="nucleotide sequence ID" value="XM_009654313.1"/>
</dbReference>
<feature type="compositionally biased region" description="Low complexity" evidence="1">
    <location>
        <begin position="256"/>
        <end position="265"/>
    </location>
</feature>
<keyword evidence="2" id="KW-1133">Transmembrane helix</keyword>
<feature type="compositionally biased region" description="Basic and acidic residues" evidence="1">
    <location>
        <begin position="267"/>
        <end position="278"/>
    </location>
</feature>
<sequence length="577" mass="63862">MSSHATALSSTKPEGQVAVARAKYTRRRVRGWETTKLFLRSLSLTVFLGIFITNMTYLLPLGATNSALDDIWPWMTMAAAGPALLWDVADLLTLWVRRGRAIAPKAQIGIELVLALGAGAGAGIVGWQLALTAAGFGPADGEAEGRAEGVLGALFTLMMLLLGARGRALCARHEATNEGSWRSMKHPEGAKSQKEVPKDPSKHRRQTIKPRRARDIRMLRAFGASKVKSHTVHHLSPAITARPLVPKHHTSLANLTSTSTSTSTSPAEHREPLDNRQRLDDAQPAYGLLHLTLTATAECISITTPEDTRGGAFYTAVPHHRSTHRTAFVLRVTSIILSVMAISVICYSFTHDDVEPDVNAAFGAPTAIVALVWSSLDIVFRIVRDHGLWWRNADRDRRDRRFSFGHPCLHVTAHLAIWLGSAVLSVFLWQSYVYQRTPWPDWYSPDIYTLGYDTASSSRRTLTIAVLHALLPCVLPSPVSHVPCRRANSAMSRIVHFVLFVFACIAADDKKRHHVDVVFVPREDLREFEKVPPATLVEVVRSKRLPIAYYANHSVRYEPGADGTVQILRDYSSRQLS</sequence>
<evidence type="ECO:0000256" key="1">
    <source>
        <dbReference type="SAM" id="MobiDB-lite"/>
    </source>
</evidence>
<proteinExistence type="predicted"/>
<accession>G2X3X2</accession>
<keyword evidence="2" id="KW-0812">Transmembrane</keyword>
<evidence type="ECO:0000313" key="3">
    <source>
        <dbReference type="EMBL" id="EGY23271.1"/>
    </source>
</evidence>
<organism evidence="3 4">
    <name type="scientific">Verticillium dahliae (strain VdLs.17 / ATCC MYA-4575 / FGSC 10137)</name>
    <name type="common">Verticillium wilt</name>
    <dbReference type="NCBI Taxonomy" id="498257"/>
    <lineage>
        <taxon>Eukaryota</taxon>
        <taxon>Fungi</taxon>
        <taxon>Dikarya</taxon>
        <taxon>Ascomycota</taxon>
        <taxon>Pezizomycotina</taxon>
        <taxon>Sordariomycetes</taxon>
        <taxon>Hypocreomycetidae</taxon>
        <taxon>Glomerellales</taxon>
        <taxon>Plectosphaerellaceae</taxon>
        <taxon>Verticillium</taxon>
    </lineage>
</organism>
<feature type="compositionally biased region" description="Basic and acidic residues" evidence="1">
    <location>
        <begin position="185"/>
        <end position="200"/>
    </location>
</feature>
<reference evidence="3 4" key="1">
    <citation type="submission" date="2008-03" db="EMBL/GenBank/DDBJ databases">
        <title>The Genome Sequence of Verticillium dahliae VdLs.17.</title>
        <authorList>
            <consortium name="The Broad Institute Genome Sequencing Platform"/>
            <person name="Ma L.-J.J."/>
            <person name="Klosterman S.J."/>
            <person name="Subbarao K."/>
            <person name="Dobinson K."/>
            <person name="Veronese P."/>
            <person name="Kang S."/>
            <person name="Gold S.E."/>
            <person name="Young S."/>
            <person name="Jaffe D."/>
            <person name="Gnerre S."/>
            <person name="Berlin A."/>
            <person name="Heiman D."/>
            <person name="Hepburn T."/>
            <person name="Sykes S."/>
            <person name="Alvarado L."/>
            <person name="Kodira C.D."/>
            <person name="Lander E."/>
            <person name="Galagan J."/>
            <person name="Nusbaum C."/>
            <person name="Birren B."/>
        </authorList>
    </citation>
    <scope>NUCLEOTIDE SEQUENCE [LARGE SCALE GENOMIC DNA]</scope>
    <source>
        <strain evidence="4">VdLs.17 / ATCC MYA-4575 / FGSC 10137</strain>
    </source>
</reference>
<evidence type="ECO:0000313" key="4">
    <source>
        <dbReference type="Proteomes" id="UP000001611"/>
    </source>
</evidence>
<feature type="transmembrane region" description="Helical" evidence="2">
    <location>
        <begin position="362"/>
        <end position="383"/>
    </location>
</feature>
<dbReference type="Proteomes" id="UP000001611">
    <property type="component" value="Chromosome 3"/>
</dbReference>
<feature type="transmembrane region" description="Helical" evidence="2">
    <location>
        <begin position="108"/>
        <end position="127"/>
    </location>
</feature>
<feature type="transmembrane region" description="Helical" evidence="2">
    <location>
        <begin position="37"/>
        <end position="59"/>
    </location>
</feature>
<dbReference type="STRING" id="498257.G2X3X2"/>
<feature type="region of interest" description="Disordered" evidence="1">
    <location>
        <begin position="176"/>
        <end position="215"/>
    </location>
</feature>
<feature type="transmembrane region" description="Helical" evidence="2">
    <location>
        <begin position="328"/>
        <end position="350"/>
    </location>
</feature>
<evidence type="ECO:0000256" key="2">
    <source>
        <dbReference type="SAM" id="Phobius"/>
    </source>
</evidence>
<dbReference type="HOGENOM" id="CLU_472672_0_0_1"/>
<feature type="compositionally biased region" description="Basic residues" evidence="1">
    <location>
        <begin position="201"/>
        <end position="212"/>
    </location>
</feature>
<name>G2X3X2_VERDV</name>
<dbReference type="eggNOG" id="ENOG502T4QB">
    <property type="taxonomic scope" value="Eukaryota"/>
</dbReference>
<keyword evidence="2" id="KW-0472">Membrane</keyword>
<dbReference type="AlphaFoldDB" id="G2X3X2"/>
<feature type="transmembrane region" description="Helical" evidence="2">
    <location>
        <begin position="147"/>
        <end position="164"/>
    </location>
</feature>
<dbReference type="InParanoid" id="G2X3X2"/>
<dbReference type="OrthoDB" id="5279542at2759"/>